<evidence type="ECO:0000313" key="1">
    <source>
        <dbReference type="EMBL" id="TDL21295.1"/>
    </source>
</evidence>
<organism evidence="1 2">
    <name type="scientific">Rickenella mellea</name>
    <dbReference type="NCBI Taxonomy" id="50990"/>
    <lineage>
        <taxon>Eukaryota</taxon>
        <taxon>Fungi</taxon>
        <taxon>Dikarya</taxon>
        <taxon>Basidiomycota</taxon>
        <taxon>Agaricomycotina</taxon>
        <taxon>Agaricomycetes</taxon>
        <taxon>Hymenochaetales</taxon>
        <taxon>Rickenellaceae</taxon>
        <taxon>Rickenella</taxon>
    </lineage>
</organism>
<keyword evidence="2" id="KW-1185">Reference proteome</keyword>
<reference evidence="1 2" key="1">
    <citation type="submission" date="2018-06" db="EMBL/GenBank/DDBJ databases">
        <title>A transcriptomic atlas of mushroom development highlights an independent origin of complex multicellularity.</title>
        <authorList>
            <consortium name="DOE Joint Genome Institute"/>
            <person name="Krizsan K."/>
            <person name="Almasi E."/>
            <person name="Merenyi Z."/>
            <person name="Sahu N."/>
            <person name="Viragh M."/>
            <person name="Koszo T."/>
            <person name="Mondo S."/>
            <person name="Kiss B."/>
            <person name="Balint B."/>
            <person name="Kues U."/>
            <person name="Barry K."/>
            <person name="Hegedus J.C."/>
            <person name="Henrissat B."/>
            <person name="Johnson J."/>
            <person name="Lipzen A."/>
            <person name="Ohm R."/>
            <person name="Nagy I."/>
            <person name="Pangilinan J."/>
            <person name="Yan J."/>
            <person name="Xiong Y."/>
            <person name="Grigoriev I.V."/>
            <person name="Hibbett D.S."/>
            <person name="Nagy L.G."/>
        </authorList>
    </citation>
    <scope>NUCLEOTIDE SEQUENCE [LARGE SCALE GENOMIC DNA]</scope>
    <source>
        <strain evidence="1 2">SZMC22713</strain>
    </source>
</reference>
<accession>A0A4Y7Q1J9</accession>
<name>A0A4Y7Q1J9_9AGAM</name>
<gene>
    <name evidence="1" type="ORF">BD410DRAFT_790072</name>
</gene>
<protein>
    <submittedName>
        <fullName evidence="1">Uncharacterized protein</fullName>
    </submittedName>
</protein>
<sequence>MRIGAAPPPSRVSLDTFASDGTERRNLHRVGIHRLANLQQPSNLSTNSLCTFSSSSSTSTIPGVGMVSGRIIKRFGEAIIHYVEEPIIWRRLRMIRRQFDDEELRRAIFEDPKVFYGVLTDLFELQKNAHSRGHSIRGYPKRINQASTLLLQRIEDQAWPTIGESWFTDEVANSVLMCYCEIYWSQQKPDTLLQFIKQIFKLLDSRPTADPDQTLLSSLETPSQMERTFHERGVPILCDFAASCAQCLLHSGSWLTTARVYNTLRQLSPSIITSDAHFLTLELGFNSLMTRLQQPNLILMYDANILYNATVAFEPLIATNADYEIHLTSLLCACNHRRASKLKKYFQLSNNDRELLDSVVYPLKLYERSELPPTEVVVPINVEFTLALFRAVLQISQNTFTSIHQDSERYERVLLKCTLESITRLARTTRTRSCLLRLLNINSPECLRAESQLEHSDIESQYADIKPAIMSVIEGLDNVQRRDSQISELTHRLRVDRRSVGDVDIMEALYPLESEKVSVAMEAIVPVGLRIIHMGGRREVRVVDNDLRTMICVYE</sequence>
<proteinExistence type="predicted"/>
<dbReference type="EMBL" id="ML170182">
    <property type="protein sequence ID" value="TDL21295.1"/>
    <property type="molecule type" value="Genomic_DNA"/>
</dbReference>
<evidence type="ECO:0000313" key="2">
    <source>
        <dbReference type="Proteomes" id="UP000294933"/>
    </source>
</evidence>
<dbReference type="Proteomes" id="UP000294933">
    <property type="component" value="Unassembled WGS sequence"/>
</dbReference>
<dbReference type="AlphaFoldDB" id="A0A4Y7Q1J9"/>
<dbReference type="VEuPathDB" id="FungiDB:BD410DRAFT_790072"/>